<accession>A0AAV7X1G6</accession>
<name>A0AAV7X1G6_PLEWA</name>
<dbReference type="AlphaFoldDB" id="A0AAV7X1G6"/>
<comment type="caution">
    <text evidence="2">The sequence shown here is derived from an EMBL/GenBank/DDBJ whole genome shotgun (WGS) entry which is preliminary data.</text>
</comment>
<evidence type="ECO:0000256" key="1">
    <source>
        <dbReference type="SAM" id="MobiDB-lite"/>
    </source>
</evidence>
<organism evidence="2 3">
    <name type="scientific">Pleurodeles waltl</name>
    <name type="common">Iberian ribbed newt</name>
    <dbReference type="NCBI Taxonomy" id="8319"/>
    <lineage>
        <taxon>Eukaryota</taxon>
        <taxon>Metazoa</taxon>
        <taxon>Chordata</taxon>
        <taxon>Craniata</taxon>
        <taxon>Vertebrata</taxon>
        <taxon>Euteleostomi</taxon>
        <taxon>Amphibia</taxon>
        <taxon>Batrachia</taxon>
        <taxon>Caudata</taxon>
        <taxon>Salamandroidea</taxon>
        <taxon>Salamandridae</taxon>
        <taxon>Pleurodelinae</taxon>
        <taxon>Pleurodeles</taxon>
    </lineage>
</organism>
<feature type="region of interest" description="Disordered" evidence="1">
    <location>
        <begin position="69"/>
        <end position="117"/>
    </location>
</feature>
<dbReference type="Proteomes" id="UP001066276">
    <property type="component" value="Chromosome 1_1"/>
</dbReference>
<proteinExistence type="predicted"/>
<dbReference type="EMBL" id="JANPWB010000001">
    <property type="protein sequence ID" value="KAJ1218931.1"/>
    <property type="molecule type" value="Genomic_DNA"/>
</dbReference>
<feature type="region of interest" description="Disordered" evidence="1">
    <location>
        <begin position="1"/>
        <end position="53"/>
    </location>
</feature>
<sequence length="117" mass="12606">MAHSRSTGQRSHRGRSRLSSKDLSPPGSRQGVRGAYRGSGRLPEVSAYHRRRPSASACLWDLRASASPGLAPAVTPQLSQRGSSLGALPRATHQRRAGGSRAGERRQSELPRQSNQN</sequence>
<evidence type="ECO:0000313" key="2">
    <source>
        <dbReference type="EMBL" id="KAJ1218931.1"/>
    </source>
</evidence>
<evidence type="ECO:0000313" key="3">
    <source>
        <dbReference type="Proteomes" id="UP001066276"/>
    </source>
</evidence>
<keyword evidence="3" id="KW-1185">Reference proteome</keyword>
<protein>
    <submittedName>
        <fullName evidence="2">Uncharacterized protein</fullName>
    </submittedName>
</protein>
<gene>
    <name evidence="2" type="ORF">NDU88_006502</name>
</gene>
<reference evidence="2" key="1">
    <citation type="journal article" date="2022" name="bioRxiv">
        <title>Sequencing and chromosome-scale assembly of the giantPleurodeles waltlgenome.</title>
        <authorList>
            <person name="Brown T."/>
            <person name="Elewa A."/>
            <person name="Iarovenko S."/>
            <person name="Subramanian E."/>
            <person name="Araus A.J."/>
            <person name="Petzold A."/>
            <person name="Susuki M."/>
            <person name="Suzuki K.-i.T."/>
            <person name="Hayashi T."/>
            <person name="Toyoda A."/>
            <person name="Oliveira C."/>
            <person name="Osipova E."/>
            <person name="Leigh N.D."/>
            <person name="Simon A."/>
            <person name="Yun M.H."/>
        </authorList>
    </citation>
    <scope>NUCLEOTIDE SEQUENCE</scope>
    <source>
        <strain evidence="2">20211129_DDA</strain>
        <tissue evidence="2">Liver</tissue>
    </source>
</reference>